<dbReference type="InterPro" id="IPR051685">
    <property type="entry name" value="Ycf3/AcsC/BcsC/TPR_MFPF"/>
</dbReference>
<evidence type="ECO:0000256" key="1">
    <source>
        <dbReference type="ARBA" id="ARBA00022737"/>
    </source>
</evidence>
<keyword evidence="2 3" id="KW-0802">TPR repeat</keyword>
<evidence type="ECO:0000256" key="2">
    <source>
        <dbReference type="ARBA" id="ARBA00022803"/>
    </source>
</evidence>
<comment type="caution">
    <text evidence="4">The sequence shown here is derived from an EMBL/GenBank/DDBJ whole genome shotgun (WGS) entry which is preliminary data.</text>
</comment>
<feature type="repeat" description="TPR" evidence="3">
    <location>
        <begin position="326"/>
        <end position="359"/>
    </location>
</feature>
<name>A0A2H0XV64_UNCSA</name>
<accession>A0A2H0XV64</accession>
<organism evidence="4 5">
    <name type="scientific">Candidatus Saganbacteria bacterium CG08_land_8_20_14_0_20_45_16</name>
    <dbReference type="NCBI Taxonomy" id="2014293"/>
    <lineage>
        <taxon>Bacteria</taxon>
        <taxon>Bacillati</taxon>
        <taxon>Saganbacteria</taxon>
    </lineage>
</organism>
<protein>
    <submittedName>
        <fullName evidence="4">Uncharacterized protein</fullName>
    </submittedName>
</protein>
<dbReference type="SUPFAM" id="SSF48452">
    <property type="entry name" value="TPR-like"/>
    <property type="match status" value="1"/>
</dbReference>
<evidence type="ECO:0000256" key="3">
    <source>
        <dbReference type="PROSITE-ProRule" id="PRU00339"/>
    </source>
</evidence>
<dbReference type="InterPro" id="IPR019734">
    <property type="entry name" value="TPR_rpt"/>
</dbReference>
<dbReference type="Pfam" id="PF13432">
    <property type="entry name" value="TPR_16"/>
    <property type="match status" value="1"/>
</dbReference>
<feature type="repeat" description="TPR" evidence="3">
    <location>
        <begin position="292"/>
        <end position="325"/>
    </location>
</feature>
<dbReference type="PROSITE" id="PS50005">
    <property type="entry name" value="TPR"/>
    <property type="match status" value="3"/>
</dbReference>
<dbReference type="EMBL" id="PEYM01000115">
    <property type="protein sequence ID" value="PIS28837.1"/>
    <property type="molecule type" value="Genomic_DNA"/>
</dbReference>
<feature type="repeat" description="TPR" evidence="3">
    <location>
        <begin position="214"/>
        <end position="247"/>
    </location>
</feature>
<evidence type="ECO:0000313" key="4">
    <source>
        <dbReference type="EMBL" id="PIS28837.1"/>
    </source>
</evidence>
<sequence>MKKIVLLAAIVLLVGCGAVLALDSSVINREDLSLKAGPTEPGEDLSIVWLESYVYPKMVKDDRVVSLGVRTTSKVRLVVAYFDFNKDQVALSSNDSMCWSGAYRLPDNLTAGLHVARYQIKGDKGTIMRTVEFFVEDSALASGPQAPVAQGETVYVKSWPLTVVSTCPALVGASSRILYAGEKIIGISKMPWYKVVFSDGEEGWVNAASIKEPLEEYYLLGYQAYVNKNYALAVDYYKSTIAIDPFFVKGHLWLAKSYLRLGEMDLSCSSILEAMQQDERNIDCRVFATELARRYFEIAHTKFRQERYNEAVAAYQKVLGLKPTSSLSWLELGKCYTSLDLPLEARSAWQEALRIEPENNEVLVLLNLSGETVRVAAVPKPEKKPALPVAKAEIERQVLTKAVADLPPSLADDSLSIVRGSKTIKGTKIEAALRSVVALTKSLGTPVVEKGWKTQKNGDKYLVRYLCEQGVGVVEAFEWLVDIDTKHLSANNDNAKILMERW</sequence>
<dbReference type="SMART" id="SM00028">
    <property type="entry name" value="TPR"/>
    <property type="match status" value="4"/>
</dbReference>
<dbReference type="PROSITE" id="PS51257">
    <property type="entry name" value="PROKAR_LIPOPROTEIN"/>
    <property type="match status" value="1"/>
</dbReference>
<keyword evidence="1" id="KW-0677">Repeat</keyword>
<proteinExistence type="predicted"/>
<reference evidence="4 5" key="1">
    <citation type="submission" date="2017-09" db="EMBL/GenBank/DDBJ databases">
        <title>Depth-based differentiation of microbial function through sediment-hosted aquifers and enrichment of novel symbionts in the deep terrestrial subsurface.</title>
        <authorList>
            <person name="Probst A.J."/>
            <person name="Ladd B."/>
            <person name="Jarett J.K."/>
            <person name="Geller-Mcgrath D.E."/>
            <person name="Sieber C.M."/>
            <person name="Emerson J.B."/>
            <person name="Anantharaman K."/>
            <person name="Thomas B.C."/>
            <person name="Malmstrom R."/>
            <person name="Stieglmeier M."/>
            <person name="Klingl A."/>
            <person name="Woyke T."/>
            <person name="Ryan C.M."/>
            <person name="Banfield J.F."/>
        </authorList>
    </citation>
    <scope>NUCLEOTIDE SEQUENCE [LARGE SCALE GENOMIC DNA]</scope>
    <source>
        <strain evidence="4">CG08_land_8_20_14_0_20_45_16</strain>
    </source>
</reference>
<dbReference type="PANTHER" id="PTHR44943">
    <property type="entry name" value="CELLULOSE SYNTHASE OPERON PROTEIN C"/>
    <property type="match status" value="1"/>
</dbReference>
<dbReference type="PANTHER" id="PTHR44943:SF11">
    <property type="entry name" value="CELLULOSE SYNTHASE OPERON PROTEIN C"/>
    <property type="match status" value="1"/>
</dbReference>
<evidence type="ECO:0000313" key="5">
    <source>
        <dbReference type="Proteomes" id="UP000231343"/>
    </source>
</evidence>
<dbReference type="InterPro" id="IPR011990">
    <property type="entry name" value="TPR-like_helical_dom_sf"/>
</dbReference>
<dbReference type="Proteomes" id="UP000231343">
    <property type="component" value="Unassembled WGS sequence"/>
</dbReference>
<dbReference type="Gene3D" id="1.25.40.10">
    <property type="entry name" value="Tetratricopeptide repeat domain"/>
    <property type="match status" value="2"/>
</dbReference>
<gene>
    <name evidence="4" type="ORF">COT42_06885</name>
</gene>
<dbReference type="AlphaFoldDB" id="A0A2H0XV64"/>